<proteinExistence type="predicted"/>
<sequence length="160" mass="17460">MSAKKATCKSVGGDPWPYVGPIARADGEGPYNMFLLPLPGDSWWANYELGTRIDPRWHFDVVALADGRFSTVGQVTAIERGTDSHGRQVVFPDRIAAVRAACARMIRQARDSRDWGPMSGKLEGALLAMVINWARDVVARESGRPRPRSAKVAEPAPTTA</sequence>
<dbReference type="KEGG" id="pace:A6070_11490"/>
<dbReference type="STRING" id="29542.A6070_11490"/>
<protein>
    <submittedName>
        <fullName evidence="1">Uncharacterized protein</fullName>
    </submittedName>
</protein>
<keyword evidence="2" id="KW-1185">Reference proteome</keyword>
<organism evidence="1 2">
    <name type="scientific">Syntrophotalea acetylenica</name>
    <name type="common">Pelobacter acetylenicus</name>
    <dbReference type="NCBI Taxonomy" id="29542"/>
    <lineage>
        <taxon>Bacteria</taxon>
        <taxon>Pseudomonadati</taxon>
        <taxon>Thermodesulfobacteriota</taxon>
        <taxon>Desulfuromonadia</taxon>
        <taxon>Desulfuromonadales</taxon>
        <taxon>Syntrophotaleaceae</taxon>
        <taxon>Syntrophotalea</taxon>
    </lineage>
</organism>
<evidence type="ECO:0000313" key="2">
    <source>
        <dbReference type="Proteomes" id="UP000182264"/>
    </source>
</evidence>
<dbReference type="EMBL" id="CP015518">
    <property type="protein sequence ID" value="APG24087.1"/>
    <property type="molecule type" value="Genomic_DNA"/>
</dbReference>
<dbReference type="RefSeq" id="WP_072285904.1">
    <property type="nucleotide sequence ID" value="NZ_CP015455.1"/>
</dbReference>
<dbReference type="AlphaFoldDB" id="A0A1L3GDV4"/>
<gene>
    <name evidence="1" type="ORF">A7E75_02865</name>
</gene>
<dbReference type="Proteomes" id="UP000182264">
    <property type="component" value="Chromosome"/>
</dbReference>
<name>A0A1L3GDV4_SYNAC</name>
<reference evidence="1 2" key="1">
    <citation type="journal article" date="2017" name="Genome Announc.">
        <title>Complete Genome Sequences of Two Acetylene-Fermenting Pelobacter acetylenicus Strains.</title>
        <authorList>
            <person name="Sutton J.M."/>
            <person name="Baesman S.M."/>
            <person name="Fierst J.L."/>
            <person name="Poret-Peterson A.T."/>
            <person name="Oremland R.S."/>
            <person name="Dunlap D.S."/>
            <person name="Akob D.M."/>
        </authorList>
    </citation>
    <scope>NUCLEOTIDE SEQUENCE [LARGE SCALE GENOMIC DNA]</scope>
    <source>
        <strain evidence="1 2">DSM 3247</strain>
    </source>
</reference>
<evidence type="ECO:0000313" key="1">
    <source>
        <dbReference type="EMBL" id="APG24087.1"/>
    </source>
</evidence>
<accession>A0A1L3GDV4</accession>